<dbReference type="RefSeq" id="WP_160690957.1">
    <property type="nucleotide sequence ID" value="NZ_CP047897.1"/>
</dbReference>
<evidence type="ECO:0000313" key="3">
    <source>
        <dbReference type="EMBL" id="QHL87499.1"/>
    </source>
</evidence>
<keyword evidence="1" id="KW-0732">Signal</keyword>
<dbReference type="Pfam" id="PF03544">
    <property type="entry name" value="TonB_C"/>
    <property type="match status" value="1"/>
</dbReference>
<dbReference type="Proteomes" id="UP000464214">
    <property type="component" value="Chromosome"/>
</dbReference>
<reference evidence="3 4" key="1">
    <citation type="submission" date="2020-01" db="EMBL/GenBank/DDBJ databases">
        <authorList>
            <person name="Kim M."/>
        </authorList>
    </citation>
    <scope>NUCLEOTIDE SEQUENCE [LARGE SCALE GENOMIC DNA]</scope>
    <source>
        <strain evidence="3 4">BT10</strain>
    </source>
</reference>
<evidence type="ECO:0000313" key="4">
    <source>
        <dbReference type="Proteomes" id="UP000464214"/>
    </source>
</evidence>
<dbReference type="SUPFAM" id="SSF74653">
    <property type="entry name" value="TolA/TonB C-terminal domain"/>
    <property type="match status" value="1"/>
</dbReference>
<keyword evidence="4" id="KW-1185">Reference proteome</keyword>
<gene>
    <name evidence="3" type="ORF">GU926_08630</name>
</gene>
<dbReference type="Gene3D" id="3.30.1150.10">
    <property type="match status" value="1"/>
</dbReference>
<name>A0A6P1NZ32_9BACT</name>
<dbReference type="AlphaFoldDB" id="A0A6P1NZ32"/>
<proteinExistence type="predicted"/>
<dbReference type="GO" id="GO:0055085">
    <property type="term" value="P:transmembrane transport"/>
    <property type="evidence" value="ECO:0007669"/>
    <property type="project" value="InterPro"/>
</dbReference>
<organism evidence="3 4">
    <name type="scientific">Nibribacter ruber</name>
    <dbReference type="NCBI Taxonomy" id="2698458"/>
    <lineage>
        <taxon>Bacteria</taxon>
        <taxon>Pseudomonadati</taxon>
        <taxon>Bacteroidota</taxon>
        <taxon>Cytophagia</taxon>
        <taxon>Cytophagales</taxon>
        <taxon>Hymenobacteraceae</taxon>
        <taxon>Nibribacter</taxon>
    </lineage>
</organism>
<dbReference type="PROSITE" id="PS52015">
    <property type="entry name" value="TONB_CTD"/>
    <property type="match status" value="1"/>
</dbReference>
<evidence type="ECO:0000256" key="1">
    <source>
        <dbReference type="SAM" id="SignalP"/>
    </source>
</evidence>
<dbReference type="InterPro" id="IPR037682">
    <property type="entry name" value="TonB_C"/>
</dbReference>
<dbReference type="EMBL" id="CP047897">
    <property type="protein sequence ID" value="QHL87499.1"/>
    <property type="molecule type" value="Genomic_DNA"/>
</dbReference>
<feature type="chain" id="PRO_5026701422" description="TonB C-terminal domain-containing protein" evidence="1">
    <location>
        <begin position="19"/>
        <end position="278"/>
    </location>
</feature>
<feature type="signal peptide" evidence="1">
    <location>
        <begin position="1"/>
        <end position="18"/>
    </location>
</feature>
<dbReference type="KEGG" id="nib:GU926_08630"/>
<evidence type="ECO:0000259" key="2">
    <source>
        <dbReference type="PROSITE" id="PS52015"/>
    </source>
</evidence>
<protein>
    <recommendedName>
        <fullName evidence="2">TonB C-terminal domain-containing protein</fullName>
    </recommendedName>
</protein>
<accession>A0A6P1NZ32</accession>
<feature type="domain" description="TonB C-terminal" evidence="2">
    <location>
        <begin position="187"/>
        <end position="278"/>
    </location>
</feature>
<sequence length="278" mass="31419">MRLLLFLTLTLCSLSASAQEVRYYSKNFQANVPSKTGQERRYVVEGEKMTAEDYQAGALVQKSTVFGTANLVEADAYLLYLANQKSNLIKPYFTKLKANLTRYTEAGTPAYELFARGDKMKYGQMWNSENKPFLTKGAGRDMIWNEDKSEQSITVFKDSSLVSSFIYRLTQKDTIYTKLDKPAAPKNGLETFRFQLSSACPYPSKEVMTGKQTTIYIQFTINEQGMLKDFMPLDRPGYTFDAAAKEKLEASAAWTPATFNGRPVKSRQSVPITFKQAD</sequence>